<comment type="caution">
    <text evidence="5">The sequence shown here is derived from an EMBL/GenBank/DDBJ whole genome shotgun (WGS) entry which is preliminary data.</text>
</comment>
<dbReference type="SUPFAM" id="SSF51905">
    <property type="entry name" value="FAD/NAD(P)-binding domain"/>
    <property type="match status" value="2"/>
</dbReference>
<evidence type="ECO:0000313" key="5">
    <source>
        <dbReference type="EMBL" id="POW09976.1"/>
    </source>
</evidence>
<evidence type="ECO:0000256" key="3">
    <source>
        <dbReference type="ARBA" id="ARBA00023002"/>
    </source>
</evidence>
<evidence type="ECO:0000259" key="4">
    <source>
        <dbReference type="Pfam" id="PF01494"/>
    </source>
</evidence>
<feature type="domain" description="FAD-binding" evidence="4">
    <location>
        <begin position="25"/>
        <end position="345"/>
    </location>
</feature>
<dbReference type="AlphaFoldDB" id="A0A2S4VK95"/>
<evidence type="ECO:0000256" key="2">
    <source>
        <dbReference type="ARBA" id="ARBA00022827"/>
    </source>
</evidence>
<keyword evidence="6" id="KW-1185">Reference proteome</keyword>
<reference evidence="5" key="1">
    <citation type="submission" date="2017-12" db="EMBL/GenBank/DDBJ databases">
        <title>Gene loss provides genomic basis for host adaptation in cereal stripe rust fungi.</title>
        <authorList>
            <person name="Xia C."/>
        </authorList>
    </citation>
    <scope>NUCLEOTIDE SEQUENCE [LARGE SCALE GENOMIC DNA]</scope>
    <source>
        <strain evidence="5">93-210</strain>
    </source>
</reference>
<dbReference type="InterPro" id="IPR002938">
    <property type="entry name" value="FAD-bd"/>
</dbReference>
<feature type="domain" description="FAD-binding" evidence="4">
    <location>
        <begin position="490"/>
        <end position="819"/>
    </location>
</feature>
<keyword evidence="3" id="KW-0560">Oxidoreductase</keyword>
<dbReference type="PANTHER" id="PTHR46865">
    <property type="entry name" value="OXIDOREDUCTASE-RELATED"/>
    <property type="match status" value="1"/>
</dbReference>
<dbReference type="InterPro" id="IPR036188">
    <property type="entry name" value="FAD/NAD-bd_sf"/>
</dbReference>
<sequence length="901" mass="99720">MLGTKTSAEGVSVQMPAAADPKNLRVLISGIGIAGPVAAYWLSKAGVSVTVLERCESLRKEGQTVDIREEGVKIMRWMGVEEEVRRRTTKELGIKFVDSKNRTWGAFPQSGEGSFTSEFEIVRGELATIFYEASGEKIEYIFGDSIDSIEETGHSVKVTLQKDSSRHMEFDILIVAEGLTSRTRAKVFNEDVRAPIRSLNLWSASFSYKQGDSDEQWARWHNMPNRRCFLVRPDGFGRVRASAMCIDDGEAIKAIGSSRTSIEKQKEYFINLFKGVGWESDKILEGLRTADDLYVQEIAQTKTKMWSKGRVVLVGDTAFCPSALTGMGTTAAITGAYVLAAEIVKNPTDHKAAFSAYEHSLRAWIEKLQTLPPGVPKLMHPQTDWGIKCFLLISFFASSVISSRIFALLTWLSQTIPFNITTKTALALPDHLRKDTTSLPADVALLAFLDRDHKSGVAKFCRRTEAFQLDCIFNPSSIQMAAAADPKNLRVLISGVGIAGPVAAYWLSKAGVSVTVLERCESLRKEGQTVDIRKEGWMGVEEEVRRRTTKELGTKFVDSKNQTWGTFPQSGGAGFTSEFEIVRGELATIFYEASGDKVEYIFGDSIDSIEETGHSVKVTLQKDSSRHMEFDILIVAEGLTSRTRAKVFNEDVRAPIRSLNLWSASFSYKKGESDEDWARWYNMPDRRSFLVRPDGFGRVRASAICIDDGKAIKAVGSSRTSTEEQKEYFINRFKGTGWESDKILEGLRAADDLYVQEVAQTKAKTWSKGRVVLMGDAAFCPSPLTGMGTTAAIASAYVLAAEIVKNPGDHKAALSAYEHSLRDWIEKIQTIPPGVPRLTVPQTEWGIKCFLGIVFLVSTVINSRIVALLSRIIPAINFDLTNKASLALPDPSLFGPRENHS</sequence>
<keyword evidence="1" id="KW-0285">Flavoprotein</keyword>
<gene>
    <name evidence="5" type="ORF">PSTT_06412</name>
</gene>
<dbReference type="GO" id="GO:0016491">
    <property type="term" value="F:oxidoreductase activity"/>
    <property type="evidence" value="ECO:0007669"/>
    <property type="project" value="UniProtKB-KW"/>
</dbReference>
<keyword evidence="2" id="KW-0274">FAD</keyword>
<dbReference type="Proteomes" id="UP000239156">
    <property type="component" value="Unassembled WGS sequence"/>
</dbReference>
<dbReference type="Pfam" id="PF01494">
    <property type="entry name" value="FAD_binding_3"/>
    <property type="match status" value="2"/>
</dbReference>
<dbReference type="PANTHER" id="PTHR46865:SF2">
    <property type="entry name" value="MONOOXYGENASE"/>
    <property type="match status" value="1"/>
</dbReference>
<dbReference type="InterPro" id="IPR051704">
    <property type="entry name" value="FAD_aromatic-hydroxylase"/>
</dbReference>
<dbReference type="GO" id="GO:0071949">
    <property type="term" value="F:FAD binding"/>
    <property type="evidence" value="ECO:0007669"/>
    <property type="project" value="InterPro"/>
</dbReference>
<dbReference type="VEuPathDB" id="FungiDB:PSHT_11433"/>
<protein>
    <recommendedName>
        <fullName evidence="4">FAD-binding domain-containing protein</fullName>
    </recommendedName>
</protein>
<dbReference type="Gene3D" id="3.30.9.10">
    <property type="entry name" value="D-Amino Acid Oxidase, subunit A, domain 2"/>
    <property type="match status" value="2"/>
</dbReference>
<evidence type="ECO:0000313" key="6">
    <source>
        <dbReference type="Proteomes" id="UP000239156"/>
    </source>
</evidence>
<evidence type="ECO:0000256" key="1">
    <source>
        <dbReference type="ARBA" id="ARBA00022630"/>
    </source>
</evidence>
<dbReference type="VEuPathDB" id="FungiDB:PSHT_11434"/>
<accession>A0A2S4VK95</accession>
<proteinExistence type="predicted"/>
<dbReference type="EMBL" id="PKSL01000050">
    <property type="protein sequence ID" value="POW09976.1"/>
    <property type="molecule type" value="Genomic_DNA"/>
</dbReference>
<dbReference type="Gene3D" id="3.50.50.60">
    <property type="entry name" value="FAD/NAD(P)-binding domain"/>
    <property type="match status" value="2"/>
</dbReference>
<dbReference type="PRINTS" id="PR00420">
    <property type="entry name" value="RNGMNOXGNASE"/>
</dbReference>
<dbReference type="VEuPathDB" id="FungiDB:PSTT_06412"/>
<name>A0A2S4VK95_9BASI</name>
<organism evidence="5 6">
    <name type="scientific">Puccinia striiformis</name>
    <dbReference type="NCBI Taxonomy" id="27350"/>
    <lineage>
        <taxon>Eukaryota</taxon>
        <taxon>Fungi</taxon>
        <taxon>Dikarya</taxon>
        <taxon>Basidiomycota</taxon>
        <taxon>Pucciniomycotina</taxon>
        <taxon>Pucciniomycetes</taxon>
        <taxon>Pucciniales</taxon>
        <taxon>Pucciniaceae</taxon>
        <taxon>Puccinia</taxon>
    </lineage>
</organism>